<dbReference type="Proteomes" id="UP000249390">
    <property type="component" value="Unassembled WGS sequence"/>
</dbReference>
<evidence type="ECO:0000313" key="2">
    <source>
        <dbReference type="Proteomes" id="UP000249390"/>
    </source>
</evidence>
<sequence>MIFLKKIWFHKLFSKNWEIISKVLWVYGATGDKYFGKVLMFRLMEDCQVFDIVTLKACMGLLANIEKECMENTVLVDLERDSKTIEHLTPVHEMLVEWKKQRTLL</sequence>
<protein>
    <submittedName>
        <fullName evidence="1">Uncharacterized protein</fullName>
    </submittedName>
</protein>
<reference evidence="1 2" key="1">
    <citation type="submission" date="2018-06" db="EMBL/GenBank/DDBJ databases">
        <title>The Genome of Cuscuta australis (Dodder) Provides Insight into the Evolution of Plant Parasitism.</title>
        <authorList>
            <person name="Liu H."/>
        </authorList>
    </citation>
    <scope>NUCLEOTIDE SEQUENCE [LARGE SCALE GENOMIC DNA]</scope>
    <source>
        <strain evidence="2">cv. Yunnan</strain>
        <tissue evidence="1">Vines</tissue>
    </source>
</reference>
<keyword evidence="2" id="KW-1185">Reference proteome</keyword>
<comment type="caution">
    <text evidence="1">The sequence shown here is derived from an EMBL/GenBank/DDBJ whole genome shotgun (WGS) entry which is preliminary data.</text>
</comment>
<dbReference type="EMBL" id="NQVE01000055">
    <property type="protein sequence ID" value="RAL50793.1"/>
    <property type="molecule type" value="Genomic_DNA"/>
</dbReference>
<proteinExistence type="predicted"/>
<accession>A0A328E2Y0</accession>
<dbReference type="AlphaFoldDB" id="A0A328E2Y0"/>
<gene>
    <name evidence="1" type="ORF">DM860_015940</name>
</gene>
<organism evidence="1 2">
    <name type="scientific">Cuscuta australis</name>
    <dbReference type="NCBI Taxonomy" id="267555"/>
    <lineage>
        <taxon>Eukaryota</taxon>
        <taxon>Viridiplantae</taxon>
        <taxon>Streptophyta</taxon>
        <taxon>Embryophyta</taxon>
        <taxon>Tracheophyta</taxon>
        <taxon>Spermatophyta</taxon>
        <taxon>Magnoliopsida</taxon>
        <taxon>eudicotyledons</taxon>
        <taxon>Gunneridae</taxon>
        <taxon>Pentapetalae</taxon>
        <taxon>asterids</taxon>
        <taxon>lamiids</taxon>
        <taxon>Solanales</taxon>
        <taxon>Convolvulaceae</taxon>
        <taxon>Cuscuteae</taxon>
        <taxon>Cuscuta</taxon>
        <taxon>Cuscuta subgen. Grammica</taxon>
        <taxon>Cuscuta sect. Cleistogrammica</taxon>
    </lineage>
</organism>
<name>A0A328E2Y0_9ASTE</name>
<evidence type="ECO:0000313" key="1">
    <source>
        <dbReference type="EMBL" id="RAL50793.1"/>
    </source>
</evidence>